<keyword evidence="2" id="KW-1185">Reference proteome</keyword>
<comment type="caution">
    <text evidence="1">The sequence shown here is derived from an EMBL/GenBank/DDBJ whole genome shotgun (WGS) entry which is preliminary data.</text>
</comment>
<feature type="non-terminal residue" evidence="1">
    <location>
        <position position="1"/>
    </location>
</feature>
<dbReference type="AlphaFoldDB" id="A0A392W9U5"/>
<evidence type="ECO:0000313" key="1">
    <source>
        <dbReference type="EMBL" id="MCI95625.1"/>
    </source>
</evidence>
<name>A0A392W9U5_9FABA</name>
<evidence type="ECO:0000313" key="2">
    <source>
        <dbReference type="Proteomes" id="UP000265520"/>
    </source>
</evidence>
<proteinExistence type="predicted"/>
<dbReference type="EMBL" id="LXQA011392329">
    <property type="protein sequence ID" value="MCI95625.1"/>
    <property type="molecule type" value="Genomic_DNA"/>
</dbReference>
<sequence>AHMSLRSMIGTLNLESMLEFSVMSNFPVWKMRGIFDTPDSTKPLTPALESSKAFSSASLS</sequence>
<accession>A0A392W9U5</accession>
<dbReference type="Proteomes" id="UP000265520">
    <property type="component" value="Unassembled WGS sequence"/>
</dbReference>
<protein>
    <submittedName>
        <fullName evidence="1">Uncharacterized protein</fullName>
    </submittedName>
</protein>
<organism evidence="1 2">
    <name type="scientific">Trifolium medium</name>
    <dbReference type="NCBI Taxonomy" id="97028"/>
    <lineage>
        <taxon>Eukaryota</taxon>
        <taxon>Viridiplantae</taxon>
        <taxon>Streptophyta</taxon>
        <taxon>Embryophyta</taxon>
        <taxon>Tracheophyta</taxon>
        <taxon>Spermatophyta</taxon>
        <taxon>Magnoliopsida</taxon>
        <taxon>eudicotyledons</taxon>
        <taxon>Gunneridae</taxon>
        <taxon>Pentapetalae</taxon>
        <taxon>rosids</taxon>
        <taxon>fabids</taxon>
        <taxon>Fabales</taxon>
        <taxon>Fabaceae</taxon>
        <taxon>Papilionoideae</taxon>
        <taxon>50 kb inversion clade</taxon>
        <taxon>NPAAA clade</taxon>
        <taxon>Hologalegina</taxon>
        <taxon>IRL clade</taxon>
        <taxon>Trifolieae</taxon>
        <taxon>Trifolium</taxon>
    </lineage>
</organism>
<reference evidence="1 2" key="1">
    <citation type="journal article" date="2018" name="Front. Plant Sci.">
        <title>Red Clover (Trifolium pratense) and Zigzag Clover (T. medium) - A Picture of Genomic Similarities and Differences.</title>
        <authorList>
            <person name="Dluhosova J."/>
            <person name="Istvanek J."/>
            <person name="Nedelnik J."/>
            <person name="Repkova J."/>
        </authorList>
    </citation>
    <scope>NUCLEOTIDE SEQUENCE [LARGE SCALE GENOMIC DNA]</scope>
    <source>
        <strain evidence="2">cv. 10/8</strain>
        <tissue evidence="1">Leaf</tissue>
    </source>
</reference>